<keyword evidence="3" id="KW-1185">Reference proteome</keyword>
<protein>
    <submittedName>
        <fullName evidence="2">Uncharacterized protein</fullName>
    </submittedName>
</protein>
<evidence type="ECO:0000256" key="1">
    <source>
        <dbReference type="SAM" id="MobiDB-lite"/>
    </source>
</evidence>
<organism evidence="2 3">
    <name type="scientific">Trichoderma simmonsii</name>
    <dbReference type="NCBI Taxonomy" id="1491479"/>
    <lineage>
        <taxon>Eukaryota</taxon>
        <taxon>Fungi</taxon>
        <taxon>Dikarya</taxon>
        <taxon>Ascomycota</taxon>
        <taxon>Pezizomycotina</taxon>
        <taxon>Sordariomycetes</taxon>
        <taxon>Hypocreomycetidae</taxon>
        <taxon>Hypocreales</taxon>
        <taxon>Hypocreaceae</taxon>
        <taxon>Trichoderma</taxon>
    </lineage>
</organism>
<dbReference type="AlphaFoldDB" id="A0A8G0PMH0"/>
<feature type="compositionally biased region" description="Basic and acidic residues" evidence="1">
    <location>
        <begin position="104"/>
        <end position="113"/>
    </location>
</feature>
<evidence type="ECO:0000313" key="3">
    <source>
        <dbReference type="Proteomes" id="UP000826661"/>
    </source>
</evidence>
<evidence type="ECO:0000313" key="2">
    <source>
        <dbReference type="EMBL" id="QYT04700.1"/>
    </source>
</evidence>
<gene>
    <name evidence="2" type="ORF">H0G86_011604</name>
</gene>
<feature type="compositionally biased region" description="Polar residues" evidence="1">
    <location>
        <begin position="90"/>
        <end position="102"/>
    </location>
</feature>
<sequence length="113" mass="12045">MGFADGESPRFAQYMAESEESILRLLLCFFVDFIICADELAYGTGESYELVAEVLSISISIVVGCSPRSRAGSQPGVTGIVTREPGTIGNDKQQNATGTSGEQAKAKGEMAWE</sequence>
<name>A0A8G0PMH0_9HYPO</name>
<dbReference type="Proteomes" id="UP000826661">
    <property type="component" value="Chromosome VI"/>
</dbReference>
<proteinExistence type="predicted"/>
<feature type="region of interest" description="Disordered" evidence="1">
    <location>
        <begin position="68"/>
        <end position="113"/>
    </location>
</feature>
<dbReference type="EMBL" id="CP075869">
    <property type="protein sequence ID" value="QYT04700.1"/>
    <property type="molecule type" value="Genomic_DNA"/>
</dbReference>
<accession>A0A8G0PMH0</accession>
<reference evidence="2 3" key="1">
    <citation type="journal article" date="2021" name="BMC Genomics">
        <title>Telomere-to-telomere genome assembly of asparaginase-producing Trichoderma simmonsii.</title>
        <authorList>
            <person name="Chung D."/>
            <person name="Kwon Y.M."/>
            <person name="Yang Y."/>
        </authorList>
    </citation>
    <scope>NUCLEOTIDE SEQUENCE [LARGE SCALE GENOMIC DNA]</scope>
    <source>
        <strain evidence="2 3">GH-Sj1</strain>
    </source>
</reference>